<comment type="subunit">
    <text evidence="9">Part of a complex composed of FtsB, FtsL and FtsQ.</text>
</comment>
<evidence type="ECO:0000256" key="6">
    <source>
        <dbReference type="ARBA" id="ARBA00022989"/>
    </source>
</evidence>
<name>A0A7X8YG43_9VIBR</name>
<organism evidence="11 12">
    <name type="scientific">Vibrio agarilyticus</name>
    <dbReference type="NCBI Taxonomy" id="2726741"/>
    <lineage>
        <taxon>Bacteria</taxon>
        <taxon>Pseudomonadati</taxon>
        <taxon>Pseudomonadota</taxon>
        <taxon>Gammaproteobacteria</taxon>
        <taxon>Vibrionales</taxon>
        <taxon>Vibrionaceae</taxon>
        <taxon>Vibrio</taxon>
    </lineage>
</organism>
<dbReference type="PANTHER" id="PTHR35851">
    <property type="entry name" value="CELL DIVISION PROTEIN FTSQ"/>
    <property type="match status" value="1"/>
</dbReference>
<accession>A0A7X8YG43</accession>
<evidence type="ECO:0000259" key="10">
    <source>
        <dbReference type="PROSITE" id="PS51779"/>
    </source>
</evidence>
<dbReference type="Pfam" id="PF03799">
    <property type="entry name" value="FtsQ_DivIB_C"/>
    <property type="match status" value="1"/>
</dbReference>
<evidence type="ECO:0000256" key="4">
    <source>
        <dbReference type="ARBA" id="ARBA00022618"/>
    </source>
</evidence>
<dbReference type="InterPro" id="IPR034746">
    <property type="entry name" value="POTRA"/>
</dbReference>
<dbReference type="GO" id="GO:0032153">
    <property type="term" value="C:cell division site"/>
    <property type="evidence" value="ECO:0007669"/>
    <property type="project" value="UniProtKB-UniRule"/>
</dbReference>
<evidence type="ECO:0000256" key="1">
    <source>
        <dbReference type="ARBA" id="ARBA00004370"/>
    </source>
</evidence>
<dbReference type="InterPro" id="IPR045335">
    <property type="entry name" value="FtsQ_C_sf"/>
</dbReference>
<evidence type="ECO:0000256" key="5">
    <source>
        <dbReference type="ARBA" id="ARBA00022692"/>
    </source>
</evidence>
<dbReference type="PROSITE" id="PS51779">
    <property type="entry name" value="POTRA"/>
    <property type="match status" value="1"/>
</dbReference>
<keyword evidence="6 9" id="KW-1133">Transmembrane helix</keyword>
<comment type="similarity">
    <text evidence="9">Belongs to the FtsQ/DivIB family. FtsQ subfamily.</text>
</comment>
<keyword evidence="2 9" id="KW-1003">Cell membrane</keyword>
<evidence type="ECO:0000313" key="11">
    <source>
        <dbReference type="EMBL" id="NLS12294.1"/>
    </source>
</evidence>
<sequence length="218" mass="25155">MWDEERLPLSQLAIQGELRYVTPNDVQQQLATLDHIGTFMSQDVTELQKSAESLPWVAHASVRKQWPDTIKVFLVEHQPVAIWNGNGLLNLQGEVFQGDVSLLQQEVVKLYGPEASNQQVLTVYRELKPQFAQFGLVISSLLLNDRRAWQIILDNGIRLELGKESLQSRIARFFMLYQQLDQTVNRISYVDLRYDTGAAVGWYTEQELEQERQNDQSH</sequence>
<comment type="function">
    <text evidence="9">Essential cell division protein. May link together the upstream cell division proteins, which are predominantly cytoplasmic, with the downstream cell division proteins, which are predominantly periplasmic. May control correct divisome assembly.</text>
</comment>
<evidence type="ECO:0000256" key="2">
    <source>
        <dbReference type="ARBA" id="ARBA00022475"/>
    </source>
</evidence>
<dbReference type="AlphaFoldDB" id="A0A7X8YG43"/>
<comment type="subcellular location">
    <subcellularLocation>
        <location evidence="9">Cell inner membrane</location>
        <topology evidence="9">Single-pass type II membrane protein</topology>
    </subcellularLocation>
    <subcellularLocation>
        <location evidence="1">Membrane</location>
    </subcellularLocation>
    <text evidence="9">Localizes to the division septum.</text>
</comment>
<dbReference type="HAMAP" id="MF_00911">
    <property type="entry name" value="FtsQ_subfam"/>
    <property type="match status" value="1"/>
</dbReference>
<dbReference type="Proteomes" id="UP000535589">
    <property type="component" value="Unassembled WGS sequence"/>
</dbReference>
<keyword evidence="5 9" id="KW-0812">Transmembrane</keyword>
<keyword evidence="8 9" id="KW-0131">Cell cycle</keyword>
<gene>
    <name evidence="9" type="primary">ftsQ</name>
    <name evidence="11" type="ORF">HGP28_05205</name>
</gene>
<evidence type="ECO:0000256" key="3">
    <source>
        <dbReference type="ARBA" id="ARBA00022519"/>
    </source>
</evidence>
<dbReference type="InterPro" id="IPR026579">
    <property type="entry name" value="FtsQ"/>
</dbReference>
<protein>
    <recommendedName>
        <fullName evidence="9">Cell division protein FtsQ</fullName>
    </recommendedName>
</protein>
<dbReference type="GO" id="GO:0005886">
    <property type="term" value="C:plasma membrane"/>
    <property type="evidence" value="ECO:0007669"/>
    <property type="project" value="UniProtKB-SubCell"/>
</dbReference>
<proteinExistence type="inferred from homology"/>
<evidence type="ECO:0000256" key="7">
    <source>
        <dbReference type="ARBA" id="ARBA00023136"/>
    </source>
</evidence>
<evidence type="ECO:0000313" key="12">
    <source>
        <dbReference type="Proteomes" id="UP000535589"/>
    </source>
</evidence>
<evidence type="ECO:0000256" key="8">
    <source>
        <dbReference type="ARBA" id="ARBA00023306"/>
    </source>
</evidence>
<comment type="caution">
    <text evidence="11">The sequence shown here is derived from an EMBL/GenBank/DDBJ whole genome shotgun (WGS) entry which is preliminary data.</text>
</comment>
<keyword evidence="12" id="KW-1185">Reference proteome</keyword>
<evidence type="ECO:0000256" key="9">
    <source>
        <dbReference type="HAMAP-Rule" id="MF_00911"/>
    </source>
</evidence>
<dbReference type="Gene3D" id="3.10.20.310">
    <property type="entry name" value="membrane protein fhac"/>
    <property type="match status" value="1"/>
</dbReference>
<dbReference type="InterPro" id="IPR005548">
    <property type="entry name" value="Cell_div_FtsQ/DivIB_C"/>
</dbReference>
<dbReference type="GO" id="GO:0090529">
    <property type="term" value="P:cell septum assembly"/>
    <property type="evidence" value="ECO:0007669"/>
    <property type="project" value="InterPro"/>
</dbReference>
<reference evidence="11 12" key="1">
    <citation type="submission" date="2020-04" db="EMBL/GenBank/DDBJ databases">
        <title>Vibrio sp. SM6, a novel species isolated from seawater.</title>
        <authorList>
            <person name="Wang X."/>
        </authorList>
    </citation>
    <scope>NUCLEOTIDE SEQUENCE [LARGE SCALE GENOMIC DNA]</scope>
    <source>
        <strain evidence="11 12">SM6</strain>
    </source>
</reference>
<keyword evidence="7 9" id="KW-0472">Membrane</keyword>
<dbReference type="InterPro" id="IPR013685">
    <property type="entry name" value="POTRA_FtsQ_type"/>
</dbReference>
<dbReference type="PANTHER" id="PTHR35851:SF1">
    <property type="entry name" value="CELL DIVISION PROTEIN FTSQ"/>
    <property type="match status" value="1"/>
</dbReference>
<dbReference type="GO" id="GO:0043093">
    <property type="term" value="P:FtsZ-dependent cytokinesis"/>
    <property type="evidence" value="ECO:0007669"/>
    <property type="project" value="UniProtKB-UniRule"/>
</dbReference>
<keyword evidence="4 9" id="KW-0132">Cell division</keyword>
<feature type="domain" description="POTRA" evidence="10">
    <location>
        <begin position="7"/>
        <end position="77"/>
    </location>
</feature>
<dbReference type="Gene3D" id="3.40.50.11690">
    <property type="entry name" value="Cell division protein FtsQ/DivIB"/>
    <property type="match status" value="1"/>
</dbReference>
<dbReference type="EMBL" id="JABAIK010000004">
    <property type="protein sequence ID" value="NLS12294.1"/>
    <property type="molecule type" value="Genomic_DNA"/>
</dbReference>
<keyword evidence="3 9" id="KW-0997">Cell inner membrane</keyword>
<dbReference type="Pfam" id="PF08478">
    <property type="entry name" value="POTRA_1"/>
    <property type="match status" value="1"/>
</dbReference>